<dbReference type="SUPFAM" id="SSF52490">
    <property type="entry name" value="Tubulin nucleotide-binding domain-like"/>
    <property type="match status" value="1"/>
</dbReference>
<name>A0A1L7N0K3_9CAUD</name>
<evidence type="ECO:0000313" key="2">
    <source>
        <dbReference type="Proteomes" id="UP000222831"/>
    </source>
</evidence>
<dbReference type="InterPro" id="IPR036525">
    <property type="entry name" value="Tubulin/FtsZ_GTPase_sf"/>
</dbReference>
<proteinExistence type="predicted"/>
<protein>
    <submittedName>
        <fullName evidence="1">Uncharacterized protein</fullName>
    </submittedName>
</protein>
<reference evidence="1 2" key="1">
    <citation type="submission" date="2016-12" db="EMBL/GenBank/DDBJ databases">
        <title>Characterization of two jumbo phages RP12 and RP31 infecting the phytopathogen Ralstonia solanacearum.</title>
        <authorList>
            <person name="Kawasaki T."/>
            <person name="Yoshikawa G."/>
            <person name="Ogata H."/>
            <person name="Yamada T."/>
        </authorList>
    </citation>
    <scope>NUCLEOTIDE SEQUENCE [LARGE SCALE GENOMIC DNA]</scope>
    <source>
        <strain evidence="1 2">RP12</strain>
    </source>
</reference>
<dbReference type="EMBL" id="AP017924">
    <property type="protein sequence ID" value="BAW18988.1"/>
    <property type="molecule type" value="Genomic_DNA"/>
</dbReference>
<dbReference type="KEGG" id="vg:40074409"/>
<accession>A0A1L7N0K3</accession>
<dbReference type="RefSeq" id="YP_009598707.1">
    <property type="nucleotide sequence ID" value="NC_041911.1"/>
</dbReference>
<organism evidence="1 2">
    <name type="scientific">Ralstonia phage RP12</name>
    <dbReference type="NCBI Taxonomy" id="1923889"/>
    <lineage>
        <taxon>Viruses</taxon>
        <taxon>Duplodnaviria</taxon>
        <taxon>Heunggongvirae</taxon>
        <taxon>Uroviricota</taxon>
        <taxon>Caudoviricetes</taxon>
        <taxon>Chimalliviridae</taxon>
        <taxon>Ripduovirus</taxon>
        <taxon>Ripduovirus RP12</taxon>
    </lineage>
</organism>
<dbReference type="Proteomes" id="UP000222831">
    <property type="component" value="Segment"/>
</dbReference>
<sequence>MEQNQAQVAERGNIKLYACGGAGINIGSNFEGFRGHIEAGMAEVDVVYFDTSRSNLKPSMPADKIYLVPDVDGSGKERRQNAAAIMKGAKEMLQKHRPGYANVVLSSASGGTGGVLAAALIKELLDNDQLVIAITVGVADSGAEIKNTLDTLKTFEGIVQTTDKTIAVAYFENNQETPMSKVDDKITELVVAVSVLFSRQNEGLDTRDMYNFLNVNRMTSYKAHAVGLETYAGKLSSADHADTITLASARADKDNSGVDFVIPYTCYGVLPAEISAEISQQAPVHLVTKAYPFNGIAARLRGHLEEMERAAAARTVQSEVLSGKEELAGGFLAL</sequence>
<dbReference type="GeneID" id="40074409"/>
<evidence type="ECO:0000313" key="1">
    <source>
        <dbReference type="EMBL" id="BAW18988.1"/>
    </source>
</evidence>
<keyword evidence="2" id="KW-1185">Reference proteome</keyword>
<dbReference type="OrthoDB" id="31457at10239"/>
<dbReference type="Gene3D" id="3.40.50.1440">
    <property type="entry name" value="Tubulin/FtsZ, GTPase domain"/>
    <property type="match status" value="1"/>
</dbReference>